<evidence type="ECO:0000313" key="2">
    <source>
        <dbReference type="EMBL" id="UQC86939.1"/>
    </source>
</evidence>
<dbReference type="KEGG" id="clup:CLUP02_12441"/>
<dbReference type="AlphaFoldDB" id="A0A9Q8T0C8"/>
<dbReference type="Proteomes" id="UP000830671">
    <property type="component" value="Chromosome 6"/>
</dbReference>
<sequence>MGWVANGTCGCPVDVKGSLSIQFRSGGCNHPTTLLLSVLCPRPRTHSRTHELTHTPKLESETRRSPAADAAAHCTNPPMSLKCILDM</sequence>
<organism evidence="2 3">
    <name type="scientific">Colletotrichum lupini</name>
    <dbReference type="NCBI Taxonomy" id="145971"/>
    <lineage>
        <taxon>Eukaryota</taxon>
        <taxon>Fungi</taxon>
        <taxon>Dikarya</taxon>
        <taxon>Ascomycota</taxon>
        <taxon>Pezizomycotina</taxon>
        <taxon>Sordariomycetes</taxon>
        <taxon>Hypocreomycetidae</taxon>
        <taxon>Glomerellales</taxon>
        <taxon>Glomerellaceae</taxon>
        <taxon>Colletotrichum</taxon>
        <taxon>Colletotrichum acutatum species complex</taxon>
    </lineage>
</organism>
<proteinExistence type="predicted"/>
<name>A0A9Q8T0C8_9PEZI</name>
<keyword evidence="3" id="KW-1185">Reference proteome</keyword>
<reference evidence="2" key="1">
    <citation type="journal article" date="2021" name="Mol. Plant Microbe Interact.">
        <title>Complete Genome Sequence of the Plant-Pathogenic Fungus Colletotrichum lupini.</title>
        <authorList>
            <person name="Baroncelli R."/>
            <person name="Pensec F."/>
            <person name="Da Lio D."/>
            <person name="Boufleur T."/>
            <person name="Vicente I."/>
            <person name="Sarrocco S."/>
            <person name="Picot A."/>
            <person name="Baraldi E."/>
            <person name="Sukno S."/>
            <person name="Thon M."/>
            <person name="Le Floch G."/>
        </authorList>
    </citation>
    <scope>NUCLEOTIDE SEQUENCE</scope>
    <source>
        <strain evidence="2">IMI 504893</strain>
    </source>
</reference>
<dbReference type="EMBL" id="CP019478">
    <property type="protein sequence ID" value="UQC86939.1"/>
    <property type="molecule type" value="Genomic_DNA"/>
</dbReference>
<gene>
    <name evidence="2" type="ORF">CLUP02_12441</name>
</gene>
<protein>
    <submittedName>
        <fullName evidence="2">Uncharacterized protein</fullName>
    </submittedName>
</protein>
<feature type="region of interest" description="Disordered" evidence="1">
    <location>
        <begin position="46"/>
        <end position="72"/>
    </location>
</feature>
<evidence type="ECO:0000256" key="1">
    <source>
        <dbReference type="SAM" id="MobiDB-lite"/>
    </source>
</evidence>
<feature type="compositionally biased region" description="Basic and acidic residues" evidence="1">
    <location>
        <begin position="48"/>
        <end position="66"/>
    </location>
</feature>
<dbReference type="RefSeq" id="XP_049148550.1">
    <property type="nucleotide sequence ID" value="XM_049291405.1"/>
</dbReference>
<accession>A0A9Q8T0C8</accession>
<dbReference type="GeneID" id="73346415"/>
<evidence type="ECO:0000313" key="3">
    <source>
        <dbReference type="Proteomes" id="UP000830671"/>
    </source>
</evidence>